<evidence type="ECO:0000256" key="2">
    <source>
        <dbReference type="ARBA" id="ARBA00093453"/>
    </source>
</evidence>
<reference evidence="4" key="3">
    <citation type="submission" date="2025-09" db="UniProtKB">
        <authorList>
            <consortium name="Ensembl"/>
        </authorList>
    </citation>
    <scope>IDENTIFICATION</scope>
</reference>
<name>A0A8C4RIS2_ERPCA</name>
<dbReference type="Pfam" id="PF13971">
    <property type="entry name" value="Mei4"/>
    <property type="match status" value="1"/>
</dbReference>
<keyword evidence="3" id="KW-0175">Coiled coil</keyword>
<evidence type="ECO:0000256" key="1">
    <source>
        <dbReference type="ARBA" id="ARBA00023254"/>
    </source>
</evidence>
<dbReference type="PANTHER" id="PTHR28575">
    <property type="entry name" value="MEIOSIS-SPECIFIC PROTEIN MEI4"/>
    <property type="match status" value="1"/>
</dbReference>
<dbReference type="GO" id="GO:0007129">
    <property type="term" value="P:homologous chromosome pairing at meiosis"/>
    <property type="evidence" value="ECO:0007669"/>
    <property type="project" value="TreeGrafter"/>
</dbReference>
<evidence type="ECO:0000313" key="5">
    <source>
        <dbReference type="Proteomes" id="UP000694620"/>
    </source>
</evidence>
<dbReference type="GO" id="GO:0000800">
    <property type="term" value="C:lateral element"/>
    <property type="evidence" value="ECO:0007669"/>
    <property type="project" value="TreeGrafter"/>
</dbReference>
<comment type="similarity">
    <text evidence="2">Belongs to the MEI4L family.</text>
</comment>
<dbReference type="GO" id="GO:0006310">
    <property type="term" value="P:DNA recombination"/>
    <property type="evidence" value="ECO:0007669"/>
    <property type="project" value="InterPro"/>
</dbReference>
<reference evidence="4" key="2">
    <citation type="submission" date="2025-08" db="UniProtKB">
        <authorList>
            <consortium name="Ensembl"/>
        </authorList>
    </citation>
    <scope>IDENTIFICATION</scope>
</reference>
<feature type="coiled-coil region" evidence="3">
    <location>
        <begin position="61"/>
        <end position="88"/>
    </location>
</feature>
<dbReference type="Proteomes" id="UP000694620">
    <property type="component" value="Chromosome 3"/>
</dbReference>
<keyword evidence="1" id="KW-0469">Meiosis</keyword>
<proteinExistence type="inferred from homology"/>
<dbReference type="GO" id="GO:0007283">
    <property type="term" value="P:spermatogenesis"/>
    <property type="evidence" value="ECO:0007669"/>
    <property type="project" value="TreeGrafter"/>
</dbReference>
<dbReference type="InterPro" id="IPR025888">
    <property type="entry name" value="MEI4"/>
</dbReference>
<keyword evidence="5" id="KW-1185">Reference proteome</keyword>
<dbReference type="GO" id="GO:0048477">
    <property type="term" value="P:oogenesis"/>
    <property type="evidence" value="ECO:0007669"/>
    <property type="project" value="TreeGrafter"/>
</dbReference>
<reference evidence="4" key="1">
    <citation type="submission" date="2021-06" db="EMBL/GenBank/DDBJ databases">
        <authorList>
            <consortium name="Wellcome Sanger Institute Data Sharing"/>
        </authorList>
    </citation>
    <scope>NUCLEOTIDE SEQUENCE [LARGE SCALE GENOMIC DNA]</scope>
</reference>
<dbReference type="GO" id="GO:0042138">
    <property type="term" value="P:meiotic DNA double-strand break formation"/>
    <property type="evidence" value="ECO:0007669"/>
    <property type="project" value="InterPro"/>
</dbReference>
<dbReference type="Ensembl" id="ENSECRT00000001244.1">
    <property type="protein sequence ID" value="ENSECRP00000001221.1"/>
    <property type="gene ID" value="ENSECRG00000000853.1"/>
</dbReference>
<evidence type="ECO:0000256" key="3">
    <source>
        <dbReference type="SAM" id="Coils"/>
    </source>
</evidence>
<dbReference type="AlphaFoldDB" id="A0A8C4RIS2"/>
<evidence type="ECO:0000313" key="4">
    <source>
        <dbReference type="Ensembl" id="ENSECRP00000001221.1"/>
    </source>
</evidence>
<protein>
    <submittedName>
        <fullName evidence="4">Uncharacterized protein</fullName>
    </submittedName>
</protein>
<accession>A0A8C4RIS2</accession>
<organism evidence="4 5">
    <name type="scientific">Erpetoichthys calabaricus</name>
    <name type="common">Rope fish</name>
    <name type="synonym">Calamoichthys calabaricus</name>
    <dbReference type="NCBI Taxonomy" id="27687"/>
    <lineage>
        <taxon>Eukaryota</taxon>
        <taxon>Metazoa</taxon>
        <taxon>Chordata</taxon>
        <taxon>Craniata</taxon>
        <taxon>Vertebrata</taxon>
        <taxon>Euteleostomi</taxon>
        <taxon>Actinopterygii</taxon>
        <taxon>Polypteriformes</taxon>
        <taxon>Polypteridae</taxon>
        <taxon>Erpetoichthys</taxon>
    </lineage>
</organism>
<sequence length="315" mass="35725">MLSLMETASAVPNDCDEAGECGEGCGIQQRFFRMTRLALALAIIGCKPPGTSGKEHAEYLAACLQCKNENWKEKAQLLEAEVFRLQQELLLVKEVGTMENISEDLRSSLNQAVQHEDYYGYETYNEQNPGILLQCKENSDIAGYKTYSSGNYWALTKKRINPHISFFQNLVGLRKLKEYGNITSPLYSYSECSLITDSVIQLLDGLLRYCKTLKFPFSSKLLNEAVVALSGVMEHGNASNVVVFQKTEKFLKDFAKLILDNGELMRFQMQRFLAEILIPLGKCHPIKSSFICILLKEVCNFYEELLQKYQVLCHC</sequence>
<dbReference type="PANTHER" id="PTHR28575:SF1">
    <property type="entry name" value="MEIOSIS-SPECIFIC PROTEIN MEI4"/>
    <property type="match status" value="1"/>
</dbReference>
<dbReference type="GeneTree" id="ENSGT00390000013856"/>